<evidence type="ECO:0000313" key="6">
    <source>
        <dbReference type="Proteomes" id="UP000694941"/>
    </source>
</evidence>
<dbReference type="Pfam" id="PF00536">
    <property type="entry name" value="SAM_1"/>
    <property type="match status" value="1"/>
</dbReference>
<sequence>MSGIYANFLQPERISSPSQSCSPLSEINFYEVPSPPKAVGERWSVTSDQNLTPPFSKSYDSDLYHTPPSSGRSDQNLTPPFSKSHDSDLYHMPPSSGRSDQNLTPPFSKSHDSDLYNTPPSSGRSSSSPYETPPPHREIDTFSKSTTHQSTPEPGESPVQPTRFFPSSNSEPVWYEIPSPGNKYCDPTKNNSSTCQESKLGDEDSVGTFSCTATSTSNYIPMTQLKEAGGSMKLQPPAKPPRRPTVTTISPSNKLHRTGSDSIYEYLCLATSGREFAHPARGGEEYVDMKLRNSIAENYENTNTVLADSTDGASDDKVVNLENPQNTEKCVSDVSNVNSLSEMYVNIPFVTDRGRFESATTLRKYKMFTSSYENLPPSISAKAKPNSHDFRRKRTTVQIPLNPTNYALPPTSDFSRHSSPTAKLRIHEKMRPLSQDELSDRPPEANEEYQSTKCGLFGIDTDNEIVTTFDTEKHTGVALEVDKKPVSADNIEEIIDDDPFAGLFRGSLCPTNCSDDFKISFHVSNTQLTPPPPPPRRTAISRRSRNIYENVGIKMESGGRSRPNLQDPSEGGRDDNRNSLSVMSPFDENAEWAEIADIMASFGSGIARESVFSNEMEEHFTNVLTLEASKKVEEKKFKTVEEWLSHLRLSDYENLFLINGFDDIEFLGGNILEDQDLQEIGISNEEHRERILNFSKKLQPIQPIGKDEGKIRMPESVNHWLKLLHLEEYQDTFQKNGFTNMDRVMKIWEVELNTVLEIKKLGHQKRILASLGERTPEQYMGNLEDFDLSKLNSKLSELGIEEAPSTEVCKEDAGLFKDYTNVTSTRRENKGSQSLTQTLSGDKGELRIRPPTQLMSEQEYVETSSSRQQISGVPACLTAQWCHQPDALIKGHCIYKAQYLGSTLIKELKGLESTRKSIQKLKVSTKQIEKVPNILLSISYTGVKFIDAETEHKVCEHEIRNIHCACQDAEDLNHFAYITKEHQTNYHYCHVFCAESIDLATEIILTLGQAFEVAYQIALRDKGAKSSKSTQKLKQFLNKCDDRKLSEKGNSDTPPVVKSLVQPDASVSEEEELKISKQIS</sequence>
<dbReference type="SUPFAM" id="SSF50729">
    <property type="entry name" value="PH domain-like"/>
    <property type="match status" value="1"/>
</dbReference>
<evidence type="ECO:0000256" key="3">
    <source>
        <dbReference type="SAM" id="MobiDB-lite"/>
    </source>
</evidence>
<dbReference type="InterPro" id="IPR011993">
    <property type="entry name" value="PH-like_dom_sf"/>
</dbReference>
<evidence type="ECO:0000259" key="5">
    <source>
        <dbReference type="PROSITE" id="PS50105"/>
    </source>
</evidence>
<dbReference type="GeneID" id="106470250"/>
<accession>A0ABM1BPM9</accession>
<dbReference type="InterPro" id="IPR013761">
    <property type="entry name" value="SAM/pointed_sf"/>
</dbReference>
<keyword evidence="6" id="KW-1185">Reference proteome</keyword>
<gene>
    <name evidence="7" type="primary">LOC106470250</name>
</gene>
<dbReference type="InterPro" id="IPR006020">
    <property type="entry name" value="PTB/PI_dom"/>
</dbReference>
<dbReference type="SUPFAM" id="SSF47769">
    <property type="entry name" value="SAM/Pointed domain"/>
    <property type="match status" value="2"/>
</dbReference>
<evidence type="ECO:0000256" key="2">
    <source>
        <dbReference type="ARBA" id="ARBA00023043"/>
    </source>
</evidence>
<protein>
    <submittedName>
        <fullName evidence="7">Uncharacterized protein LOC106470250 isoform X1</fullName>
    </submittedName>
</protein>
<reference evidence="7" key="1">
    <citation type="submission" date="2025-08" db="UniProtKB">
        <authorList>
            <consortium name="RefSeq"/>
        </authorList>
    </citation>
    <scope>IDENTIFICATION</scope>
    <source>
        <tissue evidence="7">Muscle</tissue>
    </source>
</reference>
<feature type="domain" description="SAM" evidence="5">
    <location>
        <begin position="635"/>
        <end position="701"/>
    </location>
</feature>
<dbReference type="Pfam" id="PF07647">
    <property type="entry name" value="SAM_2"/>
    <property type="match status" value="1"/>
</dbReference>
<dbReference type="SMART" id="SM00462">
    <property type="entry name" value="PTB"/>
    <property type="match status" value="1"/>
</dbReference>
<feature type="compositionally biased region" description="Polar residues" evidence="3">
    <location>
        <begin position="831"/>
        <end position="840"/>
    </location>
</feature>
<feature type="domain" description="SAM" evidence="5">
    <location>
        <begin position="712"/>
        <end position="771"/>
    </location>
</feature>
<feature type="region of interest" description="Disordered" evidence="3">
    <location>
        <begin position="1044"/>
        <end position="1080"/>
    </location>
</feature>
<dbReference type="Gene3D" id="1.10.150.50">
    <property type="entry name" value="Transcription Factor, Ets-1"/>
    <property type="match status" value="2"/>
</dbReference>
<evidence type="ECO:0000256" key="1">
    <source>
        <dbReference type="ARBA" id="ARBA00022737"/>
    </source>
</evidence>
<keyword evidence="2" id="KW-0040">ANK repeat</keyword>
<feature type="compositionally biased region" description="Polar residues" evidence="3">
    <location>
        <begin position="96"/>
        <end position="107"/>
    </location>
</feature>
<dbReference type="Proteomes" id="UP000694941">
    <property type="component" value="Unplaced"/>
</dbReference>
<dbReference type="Gene3D" id="2.30.29.30">
    <property type="entry name" value="Pleckstrin-homology domain (PH domain)/Phosphotyrosine-binding domain (PTB)"/>
    <property type="match status" value="1"/>
</dbReference>
<feature type="compositionally biased region" description="Polar residues" evidence="3">
    <location>
        <begin position="44"/>
        <end position="55"/>
    </location>
</feature>
<feature type="region of interest" description="Disordered" evidence="3">
    <location>
        <begin position="824"/>
        <end position="846"/>
    </location>
</feature>
<evidence type="ECO:0000313" key="7">
    <source>
        <dbReference type="RefSeq" id="XP_013786247.2"/>
    </source>
</evidence>
<name>A0ABM1BPM9_LIMPO</name>
<feature type="compositionally biased region" description="Polar residues" evidence="3">
    <location>
        <begin position="67"/>
        <end position="81"/>
    </location>
</feature>
<dbReference type="PROSITE" id="PS01179">
    <property type="entry name" value="PID"/>
    <property type="match status" value="1"/>
</dbReference>
<feature type="compositionally biased region" description="Polar residues" evidence="3">
    <location>
        <begin position="142"/>
        <end position="152"/>
    </location>
</feature>
<dbReference type="SMART" id="SM00454">
    <property type="entry name" value="SAM"/>
    <property type="match status" value="2"/>
</dbReference>
<dbReference type="Pfam" id="PF00640">
    <property type="entry name" value="PID"/>
    <property type="match status" value="1"/>
</dbReference>
<feature type="compositionally biased region" description="Low complexity" evidence="3">
    <location>
        <begin position="119"/>
        <end position="129"/>
    </location>
</feature>
<dbReference type="RefSeq" id="XP_013786247.2">
    <property type="nucleotide sequence ID" value="XM_013930793.2"/>
</dbReference>
<organism evidence="6 7">
    <name type="scientific">Limulus polyphemus</name>
    <name type="common">Atlantic horseshoe crab</name>
    <dbReference type="NCBI Taxonomy" id="6850"/>
    <lineage>
        <taxon>Eukaryota</taxon>
        <taxon>Metazoa</taxon>
        <taxon>Ecdysozoa</taxon>
        <taxon>Arthropoda</taxon>
        <taxon>Chelicerata</taxon>
        <taxon>Merostomata</taxon>
        <taxon>Xiphosura</taxon>
        <taxon>Limulidae</taxon>
        <taxon>Limulus</taxon>
    </lineage>
</organism>
<keyword evidence="1" id="KW-0677">Repeat</keyword>
<feature type="region of interest" description="Disordered" evidence="3">
    <location>
        <begin position="32"/>
        <end position="172"/>
    </location>
</feature>
<feature type="domain" description="PID" evidence="4">
    <location>
        <begin position="895"/>
        <end position="1020"/>
    </location>
</feature>
<dbReference type="InterPro" id="IPR033635">
    <property type="entry name" value="ANKS1/Caskin"/>
</dbReference>
<dbReference type="PANTHER" id="PTHR24174:SF1">
    <property type="entry name" value="IP14385P"/>
    <property type="match status" value="1"/>
</dbReference>
<dbReference type="CDD" id="cd01274">
    <property type="entry name" value="PTB_Anks"/>
    <property type="match status" value="1"/>
</dbReference>
<dbReference type="PANTHER" id="PTHR24174">
    <property type="entry name" value="ANKYRIN REPEAT AND STERILE ALPHA MOTIF DOMAIN-CONTAINING PROTEIN 1"/>
    <property type="match status" value="1"/>
</dbReference>
<feature type="region of interest" description="Disordered" evidence="3">
    <location>
        <begin position="231"/>
        <end position="254"/>
    </location>
</feature>
<feature type="region of interest" description="Disordered" evidence="3">
    <location>
        <begin position="524"/>
        <end position="582"/>
    </location>
</feature>
<dbReference type="InterPro" id="IPR001660">
    <property type="entry name" value="SAM"/>
</dbReference>
<evidence type="ECO:0000259" key="4">
    <source>
        <dbReference type="PROSITE" id="PS01179"/>
    </source>
</evidence>
<dbReference type="PROSITE" id="PS50105">
    <property type="entry name" value="SAM_DOMAIN"/>
    <property type="match status" value="2"/>
</dbReference>
<proteinExistence type="predicted"/>